<evidence type="ECO:0000256" key="1">
    <source>
        <dbReference type="SAM" id="MobiDB-lite"/>
    </source>
</evidence>
<feature type="compositionally biased region" description="Basic residues" evidence="1">
    <location>
        <begin position="522"/>
        <end position="532"/>
    </location>
</feature>
<feature type="compositionally biased region" description="Acidic residues" evidence="1">
    <location>
        <begin position="283"/>
        <end position="305"/>
    </location>
</feature>
<dbReference type="Gene3D" id="3.30.420.10">
    <property type="entry name" value="Ribonuclease H-like superfamily/Ribonuclease H"/>
    <property type="match status" value="1"/>
</dbReference>
<dbReference type="InterPro" id="IPR013520">
    <property type="entry name" value="Ribonucl_H"/>
</dbReference>
<dbReference type="AlphaFoldDB" id="A0A5A8DTB3"/>
<gene>
    <name evidence="3" type="ORF">FNF31_00301</name>
</gene>
<dbReference type="SUPFAM" id="SSF53098">
    <property type="entry name" value="Ribonuclease H-like"/>
    <property type="match status" value="1"/>
</dbReference>
<dbReference type="InterPro" id="IPR036397">
    <property type="entry name" value="RNaseH_sf"/>
</dbReference>
<feature type="compositionally biased region" description="Basic and acidic residues" evidence="1">
    <location>
        <begin position="487"/>
        <end position="496"/>
    </location>
</feature>
<protein>
    <recommendedName>
        <fullName evidence="2">Exonuclease domain-containing protein</fullName>
    </recommendedName>
</protein>
<feature type="region of interest" description="Disordered" evidence="1">
    <location>
        <begin position="477"/>
        <end position="532"/>
    </location>
</feature>
<organism evidence="3 4">
    <name type="scientific">Cafeteria roenbergensis</name>
    <name type="common">Marine flagellate</name>
    <dbReference type="NCBI Taxonomy" id="33653"/>
    <lineage>
        <taxon>Eukaryota</taxon>
        <taxon>Sar</taxon>
        <taxon>Stramenopiles</taxon>
        <taxon>Bigyra</taxon>
        <taxon>Opalozoa</taxon>
        <taxon>Bicosoecida</taxon>
        <taxon>Cafeteriaceae</taxon>
        <taxon>Cafeteria</taxon>
    </lineage>
</organism>
<accession>A0A5A8DTB3</accession>
<sequence>MDRPAGRNRVTIRAGKRPSSAAAGAPAEQWGGLEAPSQLPAFQSSLRLPEDIATQLRESIAAPHAGNQAAGAADRGAPPELPVPEPPAQEPRKVSAAVEWDIFHNSGGPAAGKSSGPAGSSAAAPAGSDPGAPADAPQAAAGAGEAAAASDDEDGWMAALEAPGEGGGDGGGVAELEESPWDAGLDEEPEADASEAGRDSEGEPSNAVDDVPVLLVNAASFVADAPEATRGDAAVALALVWASLTGISPAEAEAAVFPALGRKPRSRKPHTAAAAAGGGGGDEGSDGSDAEEGDCPAEHEEDGAPGDEKITHQVAPAQPCLPTSAGLCPMPPRLSSAASVEFCVKAESLLAEGRAWHSTATSAAEDAAEALRLVPDSQWLPLPYPASLGGIPTHLLWTAVSAKSPAPAAERVLQRIRECNRDVLWKARAASLVRSLALEAVEAAEARGSAAEAAVRAARARADAVRRAAVALEAEEEASAVAEEAAEERAAKREAEADADAASSDSDDSTGLADGTGSPAASRRKARRRSRRRLAALDREAARADATAASAVQAATIAIALAAEATVEAWRAGPHGRCAVTAQDEYAAEAMASRIVVGAAGAGIEAARPTEAQVAGWPGVVTSGPGCPPAPRSGTGAVMAAIDERDAVGGSNQVVRALVSGGLGSWALRELRAVEAQWATELGPVPDGKRAGASGTGVPLAGGALGMAKGFARPAFVAVLDVEATRRPSDRSFRQEIVELPVAVIDARSGGGRGKLGGTVAAVFHTFVKPTENPRLNFDTTSFMPISQADVDAAPTLGVALQGMHLFLETIVPKLGASDPHSVVATAGEGGHGERLVVSFTLTNDSRRIEGSIAVGEIGEWTLVGYCASGADTAPLEALLLRTGDASAMDGLIMAADGPWDIACYLAHEVQRKRLQAHWRSYLSKWWNIRWAVGSAKCGGSVRGLNVVSQLAQFGLRFVGTEHSGIDDTLNIVSIARALLGYGSTPRANDGLSRTLSVLTGRVFTPVWYNPRVPAEMSRL</sequence>
<feature type="domain" description="Exonuclease" evidence="2">
    <location>
        <begin position="719"/>
        <end position="810"/>
    </location>
</feature>
<feature type="region of interest" description="Disordered" evidence="1">
    <location>
        <begin position="1"/>
        <end position="36"/>
    </location>
</feature>
<proteinExistence type="predicted"/>
<evidence type="ECO:0000313" key="4">
    <source>
        <dbReference type="Proteomes" id="UP000325113"/>
    </source>
</evidence>
<evidence type="ECO:0000313" key="3">
    <source>
        <dbReference type="EMBL" id="KAA0168419.1"/>
    </source>
</evidence>
<dbReference type="GO" id="GO:0003676">
    <property type="term" value="F:nucleic acid binding"/>
    <property type="evidence" value="ECO:0007669"/>
    <property type="project" value="InterPro"/>
</dbReference>
<dbReference type="EMBL" id="VLTM01000002">
    <property type="protein sequence ID" value="KAA0168419.1"/>
    <property type="molecule type" value="Genomic_DNA"/>
</dbReference>
<dbReference type="Proteomes" id="UP000325113">
    <property type="component" value="Unassembled WGS sequence"/>
</dbReference>
<feature type="region of interest" description="Disordered" evidence="1">
    <location>
        <begin position="263"/>
        <end position="308"/>
    </location>
</feature>
<feature type="region of interest" description="Disordered" evidence="1">
    <location>
        <begin position="58"/>
        <end position="208"/>
    </location>
</feature>
<evidence type="ECO:0000259" key="2">
    <source>
        <dbReference type="Pfam" id="PF00929"/>
    </source>
</evidence>
<dbReference type="InterPro" id="IPR012337">
    <property type="entry name" value="RNaseH-like_sf"/>
</dbReference>
<dbReference type="InterPro" id="IPR051274">
    <property type="entry name" value="3-5_Exoribonuclease"/>
</dbReference>
<reference evidence="3 4" key="1">
    <citation type="submission" date="2019-07" db="EMBL/GenBank/DDBJ databases">
        <title>Genomes of Cafeteria roenbergensis.</title>
        <authorList>
            <person name="Fischer M.G."/>
            <person name="Hackl T."/>
            <person name="Roman M."/>
        </authorList>
    </citation>
    <scope>NUCLEOTIDE SEQUENCE [LARGE SCALE GENOMIC DNA]</scope>
    <source>
        <strain evidence="3 4">Cflag</strain>
    </source>
</reference>
<name>A0A5A8DTB3_CAFRO</name>
<dbReference type="PANTHER" id="PTHR23044:SF25">
    <property type="entry name" value="EXONUCLEASE DOMAIN-CONTAINING PROTEIN"/>
    <property type="match status" value="1"/>
</dbReference>
<feature type="compositionally biased region" description="Acidic residues" evidence="1">
    <location>
        <begin position="175"/>
        <end position="193"/>
    </location>
</feature>
<feature type="compositionally biased region" description="Pro residues" evidence="1">
    <location>
        <begin position="79"/>
        <end position="89"/>
    </location>
</feature>
<dbReference type="Pfam" id="PF00929">
    <property type="entry name" value="RNase_T"/>
    <property type="match status" value="1"/>
</dbReference>
<feature type="compositionally biased region" description="Low complexity" evidence="1">
    <location>
        <begin position="61"/>
        <end position="78"/>
    </location>
</feature>
<comment type="caution">
    <text evidence="3">The sequence shown here is derived from an EMBL/GenBank/DDBJ whole genome shotgun (WGS) entry which is preliminary data.</text>
</comment>
<feature type="compositionally biased region" description="Low complexity" evidence="1">
    <location>
        <begin position="106"/>
        <end position="149"/>
    </location>
</feature>
<dbReference type="PANTHER" id="PTHR23044">
    <property type="entry name" value="3'-5' EXONUCLEASE ERI1-RELATED"/>
    <property type="match status" value="1"/>
</dbReference>
<feature type="compositionally biased region" description="Gly residues" evidence="1">
    <location>
        <begin position="164"/>
        <end position="173"/>
    </location>
</feature>